<feature type="non-terminal residue" evidence="1">
    <location>
        <position position="1"/>
    </location>
</feature>
<dbReference type="Proteomes" id="UP000004986">
    <property type="component" value="Unassembled WGS sequence"/>
</dbReference>
<feature type="non-terminal residue" evidence="1">
    <location>
        <position position="37"/>
    </location>
</feature>
<reference evidence="1 2" key="1">
    <citation type="journal article" date="2011" name="PLoS Pathog.">
        <title>Dynamic evolution of pathogenicity revealed by sequencing and comparative genomics of 19 Pseudomonas syringae isolates.</title>
        <authorList>
            <person name="Baltrus D.A."/>
            <person name="Nishimura M.T."/>
            <person name="Romanchuk A."/>
            <person name="Chang J.H."/>
            <person name="Mukhtar M.S."/>
            <person name="Cherkis K."/>
            <person name="Roach J."/>
            <person name="Grant S.R."/>
            <person name="Jones C.D."/>
            <person name="Dangl J.L."/>
        </authorList>
    </citation>
    <scope>NUCLEOTIDE SEQUENCE [LARGE SCALE GENOMIC DNA]</scope>
    <source>
        <strain evidence="1 2">1704B</strain>
    </source>
</reference>
<evidence type="ECO:0000313" key="1">
    <source>
        <dbReference type="EMBL" id="EGH49784.1"/>
    </source>
</evidence>
<accession>F3GRT1</accession>
<protein>
    <submittedName>
        <fullName evidence="1">Histidine kinase, HAMP region: chemotaxis sensory transducer</fullName>
    </submittedName>
</protein>
<dbReference type="GO" id="GO:0016301">
    <property type="term" value="F:kinase activity"/>
    <property type="evidence" value="ECO:0007669"/>
    <property type="project" value="UniProtKB-KW"/>
</dbReference>
<name>F3GRT1_PSESJ</name>
<keyword evidence="2" id="KW-1185">Reference proteome</keyword>
<gene>
    <name evidence="1" type="ORF">PSYPI_48258</name>
</gene>
<sequence length="37" mass="4123">FYGEVNPVWLAGRKQLNELIVANKQLADQASFDKAST</sequence>
<organism evidence="1 2">
    <name type="scientific">Pseudomonas syringae pv. pisi str. 1704B</name>
    <dbReference type="NCBI Taxonomy" id="629263"/>
    <lineage>
        <taxon>Bacteria</taxon>
        <taxon>Pseudomonadati</taxon>
        <taxon>Pseudomonadota</taxon>
        <taxon>Gammaproteobacteria</taxon>
        <taxon>Pseudomonadales</taxon>
        <taxon>Pseudomonadaceae</taxon>
        <taxon>Pseudomonas</taxon>
        <taxon>Pseudomonas syringae</taxon>
    </lineage>
</organism>
<keyword evidence="1" id="KW-0418">Kinase</keyword>
<dbReference type="EMBL" id="AEAI01004713">
    <property type="protein sequence ID" value="EGH49784.1"/>
    <property type="molecule type" value="Genomic_DNA"/>
</dbReference>
<evidence type="ECO:0000313" key="2">
    <source>
        <dbReference type="Proteomes" id="UP000004986"/>
    </source>
</evidence>
<proteinExistence type="predicted"/>
<comment type="caution">
    <text evidence="1">The sequence shown here is derived from an EMBL/GenBank/DDBJ whole genome shotgun (WGS) entry which is preliminary data.</text>
</comment>
<keyword evidence="1" id="KW-0808">Transferase</keyword>
<dbReference type="AlphaFoldDB" id="F3GRT1"/>